<evidence type="ECO:0000256" key="2">
    <source>
        <dbReference type="ARBA" id="ARBA00009959"/>
    </source>
</evidence>
<dbReference type="AlphaFoldDB" id="A0A419DDW2"/>
<evidence type="ECO:0000313" key="12">
    <source>
        <dbReference type="Proteomes" id="UP000285655"/>
    </source>
</evidence>
<dbReference type="GO" id="GO:0046872">
    <property type="term" value="F:metal ion binding"/>
    <property type="evidence" value="ECO:0007669"/>
    <property type="project" value="UniProtKB-UniRule"/>
</dbReference>
<sequence length="90" mass="10311">MLHIVSYDIPDDKKRLRIAKTLRDFGSRVQYSVFECIIDDKGLEIMTSRISRIISEEDSVRIYALCGKCLGTVKILGRGNLTKDEDVYIL</sequence>
<evidence type="ECO:0000256" key="5">
    <source>
        <dbReference type="ARBA" id="ARBA00022759"/>
    </source>
</evidence>
<keyword evidence="4 9" id="KW-0479">Metal-binding</keyword>
<organism evidence="11 12">
    <name type="scientific">candidate division WS5 bacterium</name>
    <dbReference type="NCBI Taxonomy" id="2093353"/>
    <lineage>
        <taxon>Bacteria</taxon>
        <taxon>candidate division WS5</taxon>
    </lineage>
</organism>
<evidence type="ECO:0000256" key="3">
    <source>
        <dbReference type="ARBA" id="ARBA00022722"/>
    </source>
</evidence>
<dbReference type="NCBIfam" id="TIGR01573">
    <property type="entry name" value="cas2"/>
    <property type="match status" value="1"/>
</dbReference>
<dbReference type="InterPro" id="IPR021127">
    <property type="entry name" value="CRISPR_associated_Cas2"/>
</dbReference>
<dbReference type="HAMAP" id="MF_01471">
    <property type="entry name" value="Cas2"/>
    <property type="match status" value="1"/>
</dbReference>
<dbReference type="InterPro" id="IPR019199">
    <property type="entry name" value="Virulence_VapD/CRISPR_Cas2"/>
</dbReference>
<dbReference type="Pfam" id="PF09827">
    <property type="entry name" value="CRISPR_Cas2"/>
    <property type="match status" value="1"/>
</dbReference>
<evidence type="ECO:0000256" key="7">
    <source>
        <dbReference type="ARBA" id="ARBA00022842"/>
    </source>
</evidence>
<dbReference type="GO" id="GO:0016787">
    <property type="term" value="F:hydrolase activity"/>
    <property type="evidence" value="ECO:0007669"/>
    <property type="project" value="UniProtKB-KW"/>
</dbReference>
<evidence type="ECO:0000256" key="8">
    <source>
        <dbReference type="ARBA" id="ARBA00023118"/>
    </source>
</evidence>
<keyword evidence="5 9" id="KW-0255">Endonuclease</keyword>
<keyword evidence="3 9" id="KW-0540">Nuclease</keyword>
<comment type="caution">
    <text evidence="11">The sequence shown here is derived from an EMBL/GenBank/DDBJ whole genome shotgun (WGS) entry which is preliminary data.</text>
</comment>
<evidence type="ECO:0000256" key="6">
    <source>
        <dbReference type="ARBA" id="ARBA00022801"/>
    </source>
</evidence>
<protein>
    <recommendedName>
        <fullName evidence="9">CRISPR-associated endoribonuclease Cas2</fullName>
        <ecNumber evidence="9">3.1.-.-</ecNumber>
    </recommendedName>
</protein>
<evidence type="ECO:0000313" key="11">
    <source>
        <dbReference type="EMBL" id="RJO61278.1"/>
    </source>
</evidence>
<accession>A0A419DDW2</accession>
<dbReference type="PANTHER" id="PTHR34405">
    <property type="entry name" value="CRISPR-ASSOCIATED ENDORIBONUCLEASE CAS2"/>
    <property type="match status" value="1"/>
</dbReference>
<dbReference type="SUPFAM" id="SSF143430">
    <property type="entry name" value="TTP0101/SSO1404-like"/>
    <property type="match status" value="1"/>
</dbReference>
<dbReference type="PANTHER" id="PTHR34405:SF3">
    <property type="entry name" value="CRISPR-ASSOCIATED ENDORIBONUCLEASE CAS2 3"/>
    <property type="match status" value="1"/>
</dbReference>
<proteinExistence type="inferred from homology"/>
<keyword evidence="8 9" id="KW-0051">Antiviral defense</keyword>
<dbReference type="EC" id="3.1.-.-" evidence="9"/>
<evidence type="ECO:0000256" key="9">
    <source>
        <dbReference type="HAMAP-Rule" id="MF_01471"/>
    </source>
</evidence>
<keyword evidence="6 9" id="KW-0378">Hydrolase</keyword>
<dbReference type="Proteomes" id="UP000285655">
    <property type="component" value="Unassembled WGS sequence"/>
</dbReference>
<comment type="function">
    <text evidence="9">CRISPR (clustered regularly interspaced short palindromic repeat), is an adaptive immune system that provides protection against mobile genetic elements (viruses, transposable elements and conjugative plasmids). CRISPR clusters contain sequences complementary to antecedent mobile elements and target invading nucleic acids. CRISPR clusters are transcribed and processed into CRISPR RNA (crRNA). Functions as a ssRNA-specific endoribonuclease. Involved in the integration of spacer DNA into the CRISPR cassette.</text>
</comment>
<dbReference type="EMBL" id="QZJW01000022">
    <property type="protein sequence ID" value="RJO61278.1"/>
    <property type="molecule type" value="Genomic_DNA"/>
</dbReference>
<evidence type="ECO:0000256" key="1">
    <source>
        <dbReference type="ARBA" id="ARBA00001946"/>
    </source>
</evidence>
<dbReference type="GO" id="GO:0004521">
    <property type="term" value="F:RNA endonuclease activity"/>
    <property type="evidence" value="ECO:0007669"/>
    <property type="project" value="UniProtKB-UniRule"/>
</dbReference>
<gene>
    <name evidence="9 11" type="primary">cas2</name>
    <name evidence="11" type="ORF">C4544_03235</name>
</gene>
<dbReference type="Gene3D" id="3.30.70.240">
    <property type="match status" value="1"/>
</dbReference>
<comment type="cofactor">
    <cofactor evidence="1 9">
        <name>Mg(2+)</name>
        <dbReference type="ChEBI" id="CHEBI:18420"/>
    </cofactor>
</comment>
<feature type="binding site" evidence="9">
    <location>
        <position position="8"/>
    </location>
    <ligand>
        <name>Mg(2+)</name>
        <dbReference type="ChEBI" id="CHEBI:18420"/>
        <note>catalytic</note>
    </ligand>
</feature>
<dbReference type="GO" id="GO:0051607">
    <property type="term" value="P:defense response to virus"/>
    <property type="evidence" value="ECO:0007669"/>
    <property type="project" value="UniProtKB-UniRule"/>
</dbReference>
<comment type="similarity">
    <text evidence="2 9 10">Belongs to the CRISPR-associated endoribonuclease Cas2 protein family.</text>
</comment>
<name>A0A419DDW2_9BACT</name>
<comment type="subunit">
    <text evidence="9">Homodimer, forms a heterotetramer with a Cas1 homodimer.</text>
</comment>
<dbReference type="PIRSF" id="PIRSF032582">
    <property type="entry name" value="Cas2"/>
    <property type="match status" value="1"/>
</dbReference>
<reference evidence="11 12" key="1">
    <citation type="journal article" date="2017" name="ISME J.">
        <title>Energy and carbon metabolisms in a deep terrestrial subsurface fluid microbial community.</title>
        <authorList>
            <person name="Momper L."/>
            <person name="Jungbluth S.P."/>
            <person name="Lee M.D."/>
            <person name="Amend J.P."/>
        </authorList>
    </citation>
    <scope>NUCLEOTIDE SEQUENCE [LARGE SCALE GENOMIC DNA]</scope>
    <source>
        <strain evidence="11">SURF_29</strain>
    </source>
</reference>
<keyword evidence="7 9" id="KW-0460">Magnesium</keyword>
<evidence type="ECO:0000256" key="10">
    <source>
        <dbReference type="PIRNR" id="PIRNR032582"/>
    </source>
</evidence>
<dbReference type="CDD" id="cd09725">
    <property type="entry name" value="Cas2_I_II_III"/>
    <property type="match status" value="1"/>
</dbReference>
<evidence type="ECO:0000256" key="4">
    <source>
        <dbReference type="ARBA" id="ARBA00022723"/>
    </source>
</evidence>
<dbReference type="GO" id="GO:0043571">
    <property type="term" value="P:maintenance of CRISPR repeat elements"/>
    <property type="evidence" value="ECO:0007669"/>
    <property type="project" value="UniProtKB-UniRule"/>
</dbReference>